<dbReference type="AlphaFoldDB" id="C1LKJ1"/>
<evidence type="ECO:0000313" key="2">
    <source>
        <dbReference type="EMBL" id="CAX75219.1"/>
    </source>
</evidence>
<feature type="signal peptide" evidence="1">
    <location>
        <begin position="1"/>
        <end position="25"/>
    </location>
</feature>
<keyword evidence="1" id="KW-0732">Signal</keyword>
<reference evidence="2" key="1">
    <citation type="journal article" date="2009" name="Nature">
        <title>The Schistosoma japonicum genome reveals features of host-parasite interplay.</title>
        <authorList>
            <person name="Liu F."/>
            <person name="Zhou Y."/>
            <person name="Wang Z.Q."/>
            <person name="Lu G."/>
            <person name="Zheng H."/>
            <person name="Brindley P.J."/>
            <person name="McManus D.P."/>
            <person name="Blair D."/>
            <person name="Zhang Q.H."/>
            <person name="Zhong Y."/>
            <person name="Wang S."/>
            <person name="Han Z.G."/>
            <person name="Chen Z."/>
        </authorList>
    </citation>
    <scope>NUCLEOTIDE SEQUENCE</scope>
    <source>
        <strain evidence="2">Anhui</strain>
    </source>
</reference>
<reference evidence="2" key="2">
    <citation type="submission" date="2009-03" db="EMBL/GenBank/DDBJ databases">
        <authorList>
            <person name="Gang L."/>
        </authorList>
    </citation>
    <scope>NUCLEOTIDE SEQUENCE</scope>
    <source>
        <strain evidence="2">Anhui</strain>
    </source>
</reference>
<evidence type="ECO:0008006" key="3">
    <source>
        <dbReference type="Google" id="ProtNLM"/>
    </source>
</evidence>
<sequence length="109" mass="12463">MRLTVSLIAVGCIILVVTQINIVDGTIVSNEGKSDEVKTERGMKPVIRILGQSIMNGMHKIWKTIDTYSQKDDLDRKLYEVAKIVSRRIEKRHEYIAKKLEDMLIFATT</sequence>
<evidence type="ECO:0000256" key="1">
    <source>
        <dbReference type="SAM" id="SignalP"/>
    </source>
</evidence>
<dbReference type="EMBL" id="FN319491">
    <property type="protein sequence ID" value="CAX75219.1"/>
    <property type="molecule type" value="mRNA"/>
</dbReference>
<name>C1LKJ1_SCHJA</name>
<proteinExistence type="evidence at transcript level"/>
<organism evidence="2">
    <name type="scientific">Schistosoma japonicum</name>
    <name type="common">Blood fluke</name>
    <dbReference type="NCBI Taxonomy" id="6182"/>
    <lineage>
        <taxon>Eukaryota</taxon>
        <taxon>Metazoa</taxon>
        <taxon>Spiralia</taxon>
        <taxon>Lophotrochozoa</taxon>
        <taxon>Platyhelminthes</taxon>
        <taxon>Trematoda</taxon>
        <taxon>Digenea</taxon>
        <taxon>Strigeidida</taxon>
        <taxon>Schistosomatoidea</taxon>
        <taxon>Schistosomatidae</taxon>
        <taxon>Schistosoma</taxon>
    </lineage>
</organism>
<accession>C1LKJ1</accession>
<feature type="chain" id="PRO_5010960161" description="Egg protein" evidence="1">
    <location>
        <begin position="26"/>
        <end position="109"/>
    </location>
</feature>
<protein>
    <recommendedName>
        <fullName evidence="3">Egg protein</fullName>
    </recommendedName>
</protein>
<dbReference type="EMBL" id="FN319492">
    <property type="protein sequence ID" value="CAX75220.1"/>
    <property type="molecule type" value="mRNA"/>
</dbReference>